<dbReference type="AlphaFoldDB" id="A0AAW1TEU9"/>
<feature type="region of interest" description="Disordered" evidence="1">
    <location>
        <begin position="348"/>
        <end position="413"/>
    </location>
</feature>
<dbReference type="EMBL" id="JALJOV010000054">
    <property type="protein sequence ID" value="KAK9867938.1"/>
    <property type="molecule type" value="Genomic_DNA"/>
</dbReference>
<evidence type="ECO:0000313" key="3">
    <source>
        <dbReference type="Proteomes" id="UP001485043"/>
    </source>
</evidence>
<feature type="compositionally biased region" description="Polar residues" evidence="1">
    <location>
        <begin position="385"/>
        <end position="395"/>
    </location>
</feature>
<name>A0AAW1TEU9_9CHLO</name>
<reference evidence="2 3" key="1">
    <citation type="journal article" date="2024" name="Nat. Commun.">
        <title>Phylogenomics reveals the evolutionary origins of lichenization in chlorophyte algae.</title>
        <authorList>
            <person name="Puginier C."/>
            <person name="Libourel C."/>
            <person name="Otte J."/>
            <person name="Skaloud P."/>
            <person name="Haon M."/>
            <person name="Grisel S."/>
            <person name="Petersen M."/>
            <person name="Berrin J.G."/>
            <person name="Delaux P.M."/>
            <person name="Dal Grande F."/>
            <person name="Keller J."/>
        </authorList>
    </citation>
    <scope>NUCLEOTIDE SEQUENCE [LARGE SCALE GENOMIC DNA]</scope>
    <source>
        <strain evidence="2 3">SAG 2523</strain>
    </source>
</reference>
<evidence type="ECO:0000313" key="2">
    <source>
        <dbReference type="EMBL" id="KAK9867938.1"/>
    </source>
</evidence>
<feature type="compositionally biased region" description="Polar residues" evidence="1">
    <location>
        <begin position="349"/>
        <end position="374"/>
    </location>
</feature>
<sequence length="460" mass="50401">MKWAWQCDHRGQLWVHSTSQRPTPEEIQELEAFYRRVYSLEDKVPTFPKNYPTGALVGCVDVVDIVQAEEIEAWEGLPASIKEEVGSPYGFLCENARYLVVPQAMRGHPKLWHVQGNIVKGVSPALRPAKPVGAQPFSWHQTAQYHGLLPERQQGHASQQRMQPGVTQFPTSPVPPQQPLRHSPAREPMNLPLRAEVQPLRPASAGHDEPPPVVHQAGSDSGLPCSFHSNSLPNHQPSRNASTPLQHLLGQSYPQAGEPSPSSDHSSLNTHSQSYDSNPFQHAPRHDSPLHWTITEESSAPHQAMAGKASGLAHSQHWLPYTDHRAAHSPPSFPGQPWQGPVAARQPLDVQTSSNQPEEQRQSSASRSGYSNAGRSGAEQRPSGPLQSHPDSSFSMAAFFPPEALSPPEHAVRPRGIRIRPIPSQAAQFMQAASQVKPASAAHPSYVLPARLGTHAKSFM</sequence>
<feature type="compositionally biased region" description="Polar residues" evidence="1">
    <location>
        <begin position="155"/>
        <end position="171"/>
    </location>
</feature>
<protein>
    <submittedName>
        <fullName evidence="2">Uncharacterized protein</fullName>
    </submittedName>
</protein>
<proteinExistence type="predicted"/>
<feature type="region of interest" description="Disordered" evidence="1">
    <location>
        <begin position="323"/>
        <end position="342"/>
    </location>
</feature>
<dbReference type="Proteomes" id="UP001485043">
    <property type="component" value="Unassembled WGS sequence"/>
</dbReference>
<dbReference type="InterPro" id="IPR015947">
    <property type="entry name" value="PUA-like_sf"/>
</dbReference>
<organism evidence="2 3">
    <name type="scientific">Apatococcus fuscideae</name>
    <dbReference type="NCBI Taxonomy" id="2026836"/>
    <lineage>
        <taxon>Eukaryota</taxon>
        <taxon>Viridiplantae</taxon>
        <taxon>Chlorophyta</taxon>
        <taxon>core chlorophytes</taxon>
        <taxon>Trebouxiophyceae</taxon>
        <taxon>Chlorellales</taxon>
        <taxon>Chlorellaceae</taxon>
        <taxon>Apatococcus</taxon>
    </lineage>
</organism>
<feature type="region of interest" description="Disordered" evidence="1">
    <location>
        <begin position="202"/>
        <end position="287"/>
    </location>
</feature>
<feature type="region of interest" description="Disordered" evidence="1">
    <location>
        <begin position="153"/>
        <end position="186"/>
    </location>
</feature>
<dbReference type="SUPFAM" id="SSF88697">
    <property type="entry name" value="PUA domain-like"/>
    <property type="match status" value="1"/>
</dbReference>
<gene>
    <name evidence="2" type="ORF">WJX84_006120</name>
</gene>
<accession>A0AAW1TEU9</accession>
<feature type="compositionally biased region" description="Polar residues" evidence="1">
    <location>
        <begin position="260"/>
        <end position="280"/>
    </location>
</feature>
<feature type="compositionally biased region" description="Polar residues" evidence="1">
    <location>
        <begin position="227"/>
        <end position="245"/>
    </location>
</feature>
<dbReference type="CDD" id="cd06554">
    <property type="entry name" value="ASCH_ASC-1_like"/>
    <property type="match status" value="1"/>
</dbReference>
<comment type="caution">
    <text evidence="2">The sequence shown here is derived from an EMBL/GenBank/DDBJ whole genome shotgun (WGS) entry which is preliminary data.</text>
</comment>
<evidence type="ECO:0000256" key="1">
    <source>
        <dbReference type="SAM" id="MobiDB-lite"/>
    </source>
</evidence>
<keyword evidence="3" id="KW-1185">Reference proteome</keyword>